<gene>
    <name evidence="5" type="ORF">IQ217_13855</name>
</gene>
<keyword evidence="2" id="KW-0677">Repeat</keyword>
<name>A0ABR9VU77_9SYNC</name>
<dbReference type="Pfam" id="PF00400">
    <property type="entry name" value="WD40"/>
    <property type="match status" value="15"/>
</dbReference>
<dbReference type="PROSITE" id="PS50294">
    <property type="entry name" value="WD_REPEATS_REGION"/>
    <property type="match status" value="15"/>
</dbReference>
<dbReference type="PROSITE" id="PS50231">
    <property type="entry name" value="RICIN_B_LECTIN"/>
    <property type="match status" value="1"/>
</dbReference>
<organism evidence="5 6">
    <name type="scientific">Synechocystis salina LEGE 00031</name>
    <dbReference type="NCBI Taxonomy" id="1828736"/>
    <lineage>
        <taxon>Bacteria</taxon>
        <taxon>Bacillati</taxon>
        <taxon>Cyanobacteriota</taxon>
        <taxon>Cyanophyceae</taxon>
        <taxon>Synechococcales</taxon>
        <taxon>Merismopediaceae</taxon>
        <taxon>Synechocystis</taxon>
    </lineage>
</organism>
<feature type="repeat" description="WD" evidence="3">
    <location>
        <begin position="1461"/>
        <end position="1494"/>
    </location>
</feature>
<dbReference type="Gene3D" id="2.130.10.10">
    <property type="entry name" value="YVTN repeat-like/Quinoprotein amine dehydrogenase"/>
    <property type="match status" value="4"/>
</dbReference>
<evidence type="ECO:0000256" key="3">
    <source>
        <dbReference type="PROSITE-ProRule" id="PRU00221"/>
    </source>
</evidence>
<feature type="region of interest" description="Disordered" evidence="4">
    <location>
        <begin position="883"/>
        <end position="904"/>
    </location>
</feature>
<dbReference type="InterPro" id="IPR001680">
    <property type="entry name" value="WD40_rpt"/>
</dbReference>
<evidence type="ECO:0000313" key="5">
    <source>
        <dbReference type="EMBL" id="MBE9254904.1"/>
    </source>
</evidence>
<dbReference type="SMART" id="SM00320">
    <property type="entry name" value="WD40"/>
    <property type="match status" value="16"/>
</dbReference>
<feature type="repeat" description="WD" evidence="3">
    <location>
        <begin position="1092"/>
        <end position="1124"/>
    </location>
</feature>
<feature type="repeat" description="WD" evidence="3">
    <location>
        <begin position="1215"/>
        <end position="1247"/>
    </location>
</feature>
<comment type="caution">
    <text evidence="5">The sequence shown here is derived from an EMBL/GenBank/DDBJ whole genome shotgun (WGS) entry which is preliminary data.</text>
</comment>
<feature type="repeat" description="WD" evidence="3">
    <location>
        <begin position="1625"/>
        <end position="1660"/>
    </location>
</feature>
<feature type="repeat" description="WD" evidence="3">
    <location>
        <begin position="1502"/>
        <end position="1534"/>
    </location>
</feature>
<feature type="repeat" description="WD" evidence="3">
    <location>
        <begin position="1584"/>
        <end position="1625"/>
    </location>
</feature>
<dbReference type="InterPro" id="IPR011990">
    <property type="entry name" value="TPR-like_helical_dom_sf"/>
</dbReference>
<dbReference type="SUPFAM" id="SSF48452">
    <property type="entry name" value="TPR-like"/>
    <property type="match status" value="1"/>
</dbReference>
<dbReference type="SUPFAM" id="SSF50978">
    <property type="entry name" value="WD40 repeat-like"/>
    <property type="match status" value="3"/>
</dbReference>
<dbReference type="InterPro" id="IPR019775">
    <property type="entry name" value="WD40_repeat_CS"/>
</dbReference>
<dbReference type="Proteomes" id="UP000658720">
    <property type="component" value="Unassembled WGS sequence"/>
</dbReference>
<accession>A0ABR9VU77</accession>
<protein>
    <submittedName>
        <fullName evidence="5">PD40 domain-containing protein</fullName>
    </submittedName>
</protein>
<dbReference type="InterPro" id="IPR015943">
    <property type="entry name" value="WD40/YVTN_repeat-like_dom_sf"/>
</dbReference>
<proteinExistence type="predicted"/>
<dbReference type="InterPro" id="IPR020472">
    <property type="entry name" value="WD40_PAC1"/>
</dbReference>
<feature type="repeat" description="WD" evidence="3">
    <location>
        <begin position="1379"/>
        <end position="1412"/>
    </location>
</feature>
<keyword evidence="1 3" id="KW-0853">WD repeat</keyword>
<evidence type="ECO:0000256" key="4">
    <source>
        <dbReference type="SAM" id="MobiDB-lite"/>
    </source>
</evidence>
<dbReference type="CDD" id="cd00200">
    <property type="entry name" value="WD40"/>
    <property type="match status" value="2"/>
</dbReference>
<sequence>MAVMLSCLTQQQELLQSLADRVGQPAAQDGLYFCLAGQFTWVEDWYDTAIAGDVLILDAAEKEQLARVLQQWEQFTGDVILITGLTEEPDPQTFLAQLAQGKQQRCGERHFHWVVLVPPTIEEAFRGLQTFLDGKSHWFDLRLGAGDLEQCTDELWQCVWSEPAPLTLEKRREMLVNLPHWLGEIVDQKHNLELEPISLLQAKLSLLQGLARESQGEMGRKQAQCHYRESLDVWELLGDTEPIIWLSLRLGYLSLLQAYGEKSRAHQLWQQTRNYAQTAIAALENQQWHFVHGETLNLVGELLRGLEDWEQLRQAAENSLIFFYQLSPFAATDTTPDRNQEKPWTELELQGLISLAHGYLCEALVEQWKFDEAKEALKRAFETRSKEVEDRDYRPCLANLHYLAGRVQLANDQIKEALMTLRQAQTLVSFDDNPRLYLAILVELRECYLQLEDWLAALAIDQEYQTREYRLGQRAFIGPRPLPCWPEQRIYRHPLAPEKILGGSTEGLSAVQSPKTVSLAWHDLQRVWEQKPMPVLVLTGEPGGGKTSWLAGEVLQQMSPDRVFLVEFTPRWAEKLWVHLGERFSLPSLGQATAPELASALEALPILDLLLILDGENGSLPWQQSPSLRQQELALVLWQWLLTTGPSQGVRLLISLPPTAIADFYGELKGQLEEEQSLPPLQYQAIPPLTLGQAESWLAQAMAQCRHPWPPSLQSQFLGDLAMEGGWEEGPWLHPIDLQLLGTVLEQQQVTKSANYQGKKLDEWLTFAVQTYLAFLPPHLLKKALQLLKSLADGQQGLCLKTEHELLTALYSVPESEGDNPPEFAQEDIQQLHLLLALLLRGRLIIVIYQATVPYYRLSTPHLAHALQGKSAAISTPAVISAGRRGSKANPNLMAPSSGDRQQENEDLIAELEAGSSVEEQAAAQKLKAAQLQYQKLLAGINLEKQCQFILKQFVSYPLEALLAAVKTGQELQKLVTAETPLVQYPSLAPWLSLHSILAQINECNRCQHDGPVTGLRISPPMDNTPPLLLTATSNGIAYLWSFHGELINILRGHQGAITAVDWSADGQYFATASADHTVKLWQRHGEEVATLQGHEDWVRSVHFSPHHQFVMTSGQDNTVRIWNFAGEQLTLCQGHTDWVRNAEFNCHGQILLSASRDGTARLWDLEGREIGLCQGHISWVRNAQFSPDGQWIVTCSADGTARLWDLSSQCFAVLKGHQNWVNNALWSPDGQYIITSSNDGTARLWSRHGKCLGTLRGQDHNIHAARFSPDGQRIVTCSTDGSARLWTKEGNLLTVLQAHQKEIYDADFSADGRFIFTVSADQTARQWDIAPKNTITLTGHSHWVRNAHFNPKGDRLLTVSRDKTARLWTMEGKCIAVLADHQGWVREGQFSPDGQWIVTGSADKTAQIWNVLGKKLTTLRGHQDAVLNVRFSSDSQYIVTASKDGTARVWNNTGRELAVLRHYEKTIFAAEFSADGQFIVTASDDNTAGIWEIVGREVGVCRGHEGPVYFAQFSTDSRYILTASVDNTARIWDFLGRPLLTLAGHQSIVYQAQFSPEGDLIATVSADHTARLWDRSGKTVAVLYGHQGLVGTVDWSPDGQMLVTASNDGTARLWDRSGRELVTLEEHGNWVRSAEFSPDGHWVLTSSADGTAKLWPVKTLPQLLDQGRQWLKNYLTHNALVSPVDRPGSKAT</sequence>
<feature type="repeat" description="WD" evidence="3">
    <location>
        <begin position="1051"/>
        <end position="1083"/>
    </location>
</feature>
<feature type="repeat" description="WD" evidence="3">
    <location>
        <begin position="1133"/>
        <end position="1167"/>
    </location>
</feature>
<feature type="repeat" description="WD" evidence="3">
    <location>
        <begin position="1543"/>
        <end position="1575"/>
    </location>
</feature>
<feature type="repeat" description="WD" evidence="3">
    <location>
        <begin position="1420"/>
        <end position="1452"/>
    </location>
</feature>
<feature type="repeat" description="WD" evidence="3">
    <location>
        <begin position="1174"/>
        <end position="1209"/>
    </location>
</feature>
<dbReference type="PROSITE" id="PS50082">
    <property type="entry name" value="WD_REPEATS_2"/>
    <property type="match status" value="15"/>
</dbReference>
<dbReference type="EMBL" id="JADEVV010000042">
    <property type="protein sequence ID" value="MBE9254904.1"/>
    <property type="molecule type" value="Genomic_DNA"/>
</dbReference>
<dbReference type="Gene3D" id="1.25.40.10">
    <property type="entry name" value="Tetratricopeptide repeat domain"/>
    <property type="match status" value="1"/>
</dbReference>
<evidence type="ECO:0000256" key="1">
    <source>
        <dbReference type="ARBA" id="ARBA00022574"/>
    </source>
</evidence>
<dbReference type="InterPro" id="IPR050505">
    <property type="entry name" value="WDR55/POC1"/>
</dbReference>
<feature type="repeat" description="WD" evidence="3">
    <location>
        <begin position="1297"/>
        <end position="1338"/>
    </location>
</feature>
<feature type="repeat" description="WD" evidence="3">
    <location>
        <begin position="1256"/>
        <end position="1287"/>
    </location>
</feature>
<dbReference type="InterPro" id="IPR036322">
    <property type="entry name" value="WD40_repeat_dom_sf"/>
</dbReference>
<dbReference type="PANTHER" id="PTHR44019">
    <property type="entry name" value="WD REPEAT-CONTAINING PROTEIN 55"/>
    <property type="match status" value="1"/>
</dbReference>
<reference evidence="5 6" key="1">
    <citation type="submission" date="2020-10" db="EMBL/GenBank/DDBJ databases">
        <authorList>
            <person name="Castelo-Branco R."/>
            <person name="Eusebio N."/>
            <person name="Adriana R."/>
            <person name="Vieira A."/>
            <person name="Brugerolle De Fraissinette N."/>
            <person name="Rezende De Castro R."/>
            <person name="Schneider M.P."/>
            <person name="Vasconcelos V."/>
            <person name="Leao P.N."/>
        </authorList>
    </citation>
    <scope>NUCLEOTIDE SEQUENCE [LARGE SCALE GENOMIC DNA]</scope>
    <source>
        <strain evidence="5 6">LEGE 00031</strain>
    </source>
</reference>
<dbReference type="PANTHER" id="PTHR44019:SF8">
    <property type="entry name" value="POC1 CENTRIOLAR PROTEIN HOMOLOG"/>
    <property type="match status" value="1"/>
</dbReference>
<evidence type="ECO:0000256" key="2">
    <source>
        <dbReference type="ARBA" id="ARBA00022737"/>
    </source>
</evidence>
<keyword evidence="6" id="KW-1185">Reference proteome</keyword>
<dbReference type="PRINTS" id="PR00320">
    <property type="entry name" value="GPROTEINBRPT"/>
</dbReference>
<dbReference type="RefSeq" id="WP_194020394.1">
    <property type="nucleotide sequence ID" value="NZ_JADEVV010000042.1"/>
</dbReference>
<dbReference type="PROSITE" id="PS00678">
    <property type="entry name" value="WD_REPEATS_1"/>
    <property type="match status" value="4"/>
</dbReference>
<evidence type="ECO:0000313" key="6">
    <source>
        <dbReference type="Proteomes" id="UP000658720"/>
    </source>
</evidence>
<feature type="repeat" description="WD" evidence="3">
    <location>
        <begin position="1338"/>
        <end position="1372"/>
    </location>
</feature>